<organism evidence="1 2">
    <name type="scientific">Cetraspora pellucida</name>
    <dbReference type="NCBI Taxonomy" id="1433469"/>
    <lineage>
        <taxon>Eukaryota</taxon>
        <taxon>Fungi</taxon>
        <taxon>Fungi incertae sedis</taxon>
        <taxon>Mucoromycota</taxon>
        <taxon>Glomeromycotina</taxon>
        <taxon>Glomeromycetes</taxon>
        <taxon>Diversisporales</taxon>
        <taxon>Gigasporaceae</taxon>
        <taxon>Cetraspora</taxon>
    </lineage>
</organism>
<dbReference type="EMBL" id="CAJVPW010079151">
    <property type="protein sequence ID" value="CAG8800196.1"/>
    <property type="molecule type" value="Genomic_DNA"/>
</dbReference>
<protein>
    <submittedName>
        <fullName evidence="1">1846_t:CDS:1</fullName>
    </submittedName>
</protein>
<comment type="caution">
    <text evidence="1">The sequence shown here is derived from an EMBL/GenBank/DDBJ whole genome shotgun (WGS) entry which is preliminary data.</text>
</comment>
<sequence>TKAEQQKDYETAIVWLTQLLQDYPKSYSILCRRAFASLKLKLYSQALKDLVIATQLKSSKSLAYNYR</sequence>
<keyword evidence="2" id="KW-1185">Reference proteome</keyword>
<name>A0ACA9RNA0_9GLOM</name>
<evidence type="ECO:0000313" key="2">
    <source>
        <dbReference type="Proteomes" id="UP000789366"/>
    </source>
</evidence>
<dbReference type="Proteomes" id="UP000789366">
    <property type="component" value="Unassembled WGS sequence"/>
</dbReference>
<feature type="non-terminal residue" evidence="1">
    <location>
        <position position="67"/>
    </location>
</feature>
<gene>
    <name evidence="1" type="ORF">SPELUC_LOCUS17999</name>
</gene>
<proteinExistence type="predicted"/>
<feature type="non-terminal residue" evidence="1">
    <location>
        <position position="1"/>
    </location>
</feature>
<evidence type="ECO:0000313" key="1">
    <source>
        <dbReference type="EMBL" id="CAG8800196.1"/>
    </source>
</evidence>
<reference evidence="1" key="1">
    <citation type="submission" date="2021-06" db="EMBL/GenBank/DDBJ databases">
        <authorList>
            <person name="Kallberg Y."/>
            <person name="Tangrot J."/>
            <person name="Rosling A."/>
        </authorList>
    </citation>
    <scope>NUCLEOTIDE SEQUENCE</scope>
    <source>
        <strain evidence="1">28 12/20/2015</strain>
    </source>
</reference>
<accession>A0ACA9RNA0</accession>